<dbReference type="PROSITE" id="PS50066">
    <property type="entry name" value="MADS_BOX_2"/>
    <property type="match status" value="1"/>
</dbReference>
<name>A0A6J0NV41_RAPSA</name>
<dbReference type="GO" id="GO:0045944">
    <property type="term" value="P:positive regulation of transcription by RNA polymerase II"/>
    <property type="evidence" value="ECO:0007669"/>
    <property type="project" value="InterPro"/>
</dbReference>
<keyword evidence="2" id="KW-0805">Transcription regulation</keyword>
<feature type="domain" description="MADS-box" evidence="6">
    <location>
        <begin position="6"/>
        <end position="57"/>
    </location>
</feature>
<reference evidence="8" key="2">
    <citation type="submission" date="2025-08" db="UniProtKB">
        <authorList>
            <consortium name="RefSeq"/>
        </authorList>
    </citation>
    <scope>IDENTIFICATION</scope>
    <source>
        <tissue evidence="8">Leaf</tissue>
    </source>
</reference>
<keyword evidence="5" id="KW-0539">Nucleus</keyword>
<dbReference type="AlphaFoldDB" id="A0A6J0NV41"/>
<proteinExistence type="predicted"/>
<dbReference type="InterPro" id="IPR036879">
    <property type="entry name" value="TF_MADSbox_sf"/>
</dbReference>
<evidence type="ECO:0000256" key="3">
    <source>
        <dbReference type="ARBA" id="ARBA00023125"/>
    </source>
</evidence>
<dbReference type="SUPFAM" id="SSF55455">
    <property type="entry name" value="SRF-like"/>
    <property type="match status" value="1"/>
</dbReference>
<dbReference type="InterPro" id="IPR033897">
    <property type="entry name" value="SRF-like_MADS-box"/>
</dbReference>
<evidence type="ECO:0000256" key="4">
    <source>
        <dbReference type="ARBA" id="ARBA00023163"/>
    </source>
</evidence>
<dbReference type="PRINTS" id="PR00404">
    <property type="entry name" value="MADSDOMAIN"/>
</dbReference>
<dbReference type="PANTHER" id="PTHR11945">
    <property type="entry name" value="MADS BOX PROTEIN"/>
    <property type="match status" value="1"/>
</dbReference>
<dbReference type="Pfam" id="PF00319">
    <property type="entry name" value="SRF-TF"/>
    <property type="match status" value="1"/>
</dbReference>
<dbReference type="GO" id="GO:0000981">
    <property type="term" value="F:DNA-binding transcription factor activity, RNA polymerase II-specific"/>
    <property type="evidence" value="ECO:0007669"/>
    <property type="project" value="InterPro"/>
</dbReference>
<dbReference type="GO" id="GO:0005634">
    <property type="term" value="C:nucleus"/>
    <property type="evidence" value="ECO:0007669"/>
    <property type="project" value="UniProtKB-SubCell"/>
</dbReference>
<evidence type="ECO:0000313" key="8">
    <source>
        <dbReference type="RefSeq" id="XP_018488001.1"/>
    </source>
</evidence>
<evidence type="ECO:0000313" key="7">
    <source>
        <dbReference type="Proteomes" id="UP000504610"/>
    </source>
</evidence>
<keyword evidence="7" id="KW-1185">Reference proteome</keyword>
<evidence type="ECO:0000256" key="2">
    <source>
        <dbReference type="ARBA" id="ARBA00023015"/>
    </source>
</evidence>
<dbReference type="KEGG" id="rsz:108858590"/>
<gene>
    <name evidence="8" type="primary">LOC108858590</name>
</gene>
<dbReference type="GO" id="GO:0000978">
    <property type="term" value="F:RNA polymerase II cis-regulatory region sequence-specific DNA binding"/>
    <property type="evidence" value="ECO:0007669"/>
    <property type="project" value="TreeGrafter"/>
</dbReference>
<dbReference type="CDD" id="cd00266">
    <property type="entry name" value="MADS_SRF_like"/>
    <property type="match status" value="1"/>
</dbReference>
<dbReference type="Gene3D" id="3.40.1810.10">
    <property type="entry name" value="Transcription factor, MADS-box"/>
    <property type="match status" value="1"/>
</dbReference>
<dbReference type="Proteomes" id="UP000504610">
    <property type="component" value="Chromosome 1"/>
</dbReference>
<dbReference type="InterPro" id="IPR002100">
    <property type="entry name" value="TF_MADSbox"/>
</dbReference>
<protein>
    <submittedName>
        <fullName evidence="8">Agamous-like MADS-box protein AGL97</fullName>
    </submittedName>
</protein>
<evidence type="ECO:0000256" key="5">
    <source>
        <dbReference type="ARBA" id="ARBA00023242"/>
    </source>
</evidence>
<dbReference type="RefSeq" id="XP_018488001.1">
    <property type="nucleotide sequence ID" value="XM_018632499.2"/>
</dbReference>
<dbReference type="GO" id="GO:0046983">
    <property type="term" value="F:protein dimerization activity"/>
    <property type="evidence" value="ECO:0007669"/>
    <property type="project" value="InterPro"/>
</dbReference>
<organism evidence="7 8">
    <name type="scientific">Raphanus sativus</name>
    <name type="common">Radish</name>
    <name type="synonym">Raphanus raphanistrum var. sativus</name>
    <dbReference type="NCBI Taxonomy" id="3726"/>
    <lineage>
        <taxon>Eukaryota</taxon>
        <taxon>Viridiplantae</taxon>
        <taxon>Streptophyta</taxon>
        <taxon>Embryophyta</taxon>
        <taxon>Tracheophyta</taxon>
        <taxon>Spermatophyta</taxon>
        <taxon>Magnoliopsida</taxon>
        <taxon>eudicotyledons</taxon>
        <taxon>Gunneridae</taxon>
        <taxon>Pentapetalae</taxon>
        <taxon>rosids</taxon>
        <taxon>malvids</taxon>
        <taxon>Brassicales</taxon>
        <taxon>Brassicaceae</taxon>
        <taxon>Brassiceae</taxon>
        <taxon>Raphanus</taxon>
    </lineage>
</organism>
<dbReference type="SMART" id="SM00432">
    <property type="entry name" value="MADS"/>
    <property type="match status" value="1"/>
</dbReference>
<sequence length="300" mass="33601">MVKKGGTKRKPVMTKITNKASRATTFTKRRDGLYSKAAQLCVVSDVQIAVLATPSSSNSNTPFFSFGHSSVESVVSAYLSGQRLAPVSTCDNTKATREDLGICMARKDLGLGFWWDDEKLVNSNDPEELMEAMESMKVLYSRLKGLEDQTLTTTTTRIDDEDMVEISPESDEWSEMDLLKLLQDCDCDDVPPLHDVVSNTEEDHNVSEETCNNNNNNFVSLPELDEWSEMVLNQLLEDCDHVPEPPVFTDKEEENHNVSDFASLPEAVAGILEEEAMNIDWDTVFASGEELLSDEYKMYV</sequence>
<keyword evidence="3" id="KW-0238">DNA-binding</keyword>
<evidence type="ECO:0000256" key="1">
    <source>
        <dbReference type="ARBA" id="ARBA00004123"/>
    </source>
</evidence>
<dbReference type="PANTHER" id="PTHR11945:SF786">
    <property type="entry name" value="MADS-BOX DOMAIN-CONTAINING PROTEIN"/>
    <property type="match status" value="1"/>
</dbReference>
<evidence type="ECO:0000259" key="6">
    <source>
        <dbReference type="PROSITE" id="PS50066"/>
    </source>
</evidence>
<keyword evidence="4" id="KW-0804">Transcription</keyword>
<comment type="subcellular location">
    <subcellularLocation>
        <location evidence="1">Nucleus</location>
    </subcellularLocation>
</comment>
<reference evidence="7" key="1">
    <citation type="journal article" date="2019" name="Database">
        <title>The radish genome database (RadishGD): an integrated information resource for radish genomics.</title>
        <authorList>
            <person name="Yu H.J."/>
            <person name="Baek S."/>
            <person name="Lee Y.J."/>
            <person name="Cho A."/>
            <person name="Mun J.H."/>
        </authorList>
    </citation>
    <scope>NUCLEOTIDE SEQUENCE [LARGE SCALE GENOMIC DNA]</scope>
    <source>
        <strain evidence="7">cv. WK10039</strain>
    </source>
</reference>
<accession>A0A6J0NV41</accession>
<dbReference type="GeneID" id="108858590"/>